<dbReference type="GO" id="GO:0015627">
    <property type="term" value="C:type II protein secretion system complex"/>
    <property type="evidence" value="ECO:0007669"/>
    <property type="project" value="InterPro"/>
</dbReference>
<dbReference type="InterPro" id="IPR045584">
    <property type="entry name" value="Pilin-like"/>
</dbReference>
<evidence type="ECO:0000256" key="9">
    <source>
        <dbReference type="ARBA" id="ARBA00025772"/>
    </source>
</evidence>
<evidence type="ECO:0000259" key="11">
    <source>
        <dbReference type="Pfam" id="PF12019"/>
    </source>
</evidence>
<evidence type="ECO:0000256" key="8">
    <source>
        <dbReference type="ARBA" id="ARBA00023136"/>
    </source>
</evidence>
<dbReference type="GO" id="GO:0015628">
    <property type="term" value="P:protein secretion by the type II secretion system"/>
    <property type="evidence" value="ECO:0007669"/>
    <property type="project" value="InterPro"/>
</dbReference>
<evidence type="ECO:0000256" key="4">
    <source>
        <dbReference type="ARBA" id="ARBA00022481"/>
    </source>
</evidence>
<keyword evidence="7" id="KW-1133">Transmembrane helix</keyword>
<dbReference type="InterPro" id="IPR022346">
    <property type="entry name" value="T2SS_GspH"/>
</dbReference>
<gene>
    <name evidence="12" type="ORF">HK44_027045</name>
</gene>
<evidence type="ECO:0000256" key="2">
    <source>
        <dbReference type="ARBA" id="ARBA00021549"/>
    </source>
</evidence>
<accession>A0A010TDG7</accession>
<organism evidence="12 13">
    <name type="scientific">Pseudomonas fluorescens HK44</name>
    <dbReference type="NCBI Taxonomy" id="1042209"/>
    <lineage>
        <taxon>Bacteria</taxon>
        <taxon>Pseudomonadati</taxon>
        <taxon>Pseudomonadota</taxon>
        <taxon>Gammaproteobacteria</taxon>
        <taxon>Pseudomonadales</taxon>
        <taxon>Pseudomonadaceae</taxon>
        <taxon>Pseudomonas</taxon>
    </lineage>
</organism>
<evidence type="ECO:0000256" key="7">
    <source>
        <dbReference type="ARBA" id="ARBA00022989"/>
    </source>
</evidence>
<dbReference type="SUPFAM" id="SSF54523">
    <property type="entry name" value="Pili subunits"/>
    <property type="match status" value="1"/>
</dbReference>
<comment type="similarity">
    <text evidence="9">Belongs to the GSP H family.</text>
</comment>
<dbReference type="Proteomes" id="UP000022611">
    <property type="component" value="Unassembled WGS sequence"/>
</dbReference>
<protein>
    <recommendedName>
        <fullName evidence="2">Type II secretion system protein H</fullName>
    </recommendedName>
    <alternativeName>
        <fullName evidence="10">General secretion pathway protein H</fullName>
    </alternativeName>
</protein>
<evidence type="ECO:0000256" key="5">
    <source>
        <dbReference type="ARBA" id="ARBA00022519"/>
    </source>
</evidence>
<keyword evidence="4" id="KW-0488">Methylation</keyword>
<evidence type="ECO:0000256" key="10">
    <source>
        <dbReference type="ARBA" id="ARBA00030775"/>
    </source>
</evidence>
<comment type="subcellular location">
    <subcellularLocation>
        <location evidence="1">Cell inner membrane</location>
        <topology evidence="1">Single-pass membrane protein</topology>
    </subcellularLocation>
</comment>
<keyword evidence="6" id="KW-0812">Transmembrane</keyword>
<keyword evidence="3" id="KW-1003">Cell membrane</keyword>
<dbReference type="GO" id="GO:0005886">
    <property type="term" value="C:plasma membrane"/>
    <property type="evidence" value="ECO:0007669"/>
    <property type="project" value="UniProtKB-SubCell"/>
</dbReference>
<keyword evidence="8" id="KW-0472">Membrane</keyword>
<sequence>MHQKGFGLIELLIGLAIAAIVLQQVSPVLSEYTQSVSRETAAQTLASGMRNARTEAILRNQTIVIHALNDDWGQGWQIILDISGEGHQDSSNPLLIERQTSAGVPIVGNRPVKNFVRFSSLGEPLLPGGAFQAGTLHICAGREPVSHHQVVLSRSGRVSLRSDKAEKALCAGGEESEQGANA</sequence>
<evidence type="ECO:0000256" key="6">
    <source>
        <dbReference type="ARBA" id="ARBA00022692"/>
    </source>
</evidence>
<keyword evidence="5" id="KW-0997">Cell inner membrane</keyword>
<dbReference type="OrthoDB" id="5732776at2"/>
<name>A0A010TDG7_PSEFL</name>
<dbReference type="NCBIfam" id="TIGR02532">
    <property type="entry name" value="IV_pilin_GFxxxE"/>
    <property type="match status" value="1"/>
</dbReference>
<feature type="domain" description="General secretion pathway GspH" evidence="11">
    <location>
        <begin position="41"/>
        <end position="156"/>
    </location>
</feature>
<dbReference type="InterPro" id="IPR012902">
    <property type="entry name" value="N_methyl_site"/>
</dbReference>
<dbReference type="RefSeq" id="WP_019691625.1">
    <property type="nucleotide sequence ID" value="NZ_AFOY02000008.1"/>
</dbReference>
<dbReference type="Gene3D" id="3.55.40.10">
    <property type="entry name" value="minor pseudopilin epsh domain"/>
    <property type="match status" value="1"/>
</dbReference>
<reference evidence="12 13" key="1">
    <citation type="journal article" date="2011" name="J. Bacteriol.">
        <title>Draft genome sequence of the polycyclic aromatic hydrocarbon-degrading, genetically engineered bioluminescent bioreporter Pseudomonas fluorescens HK44.</title>
        <authorList>
            <person name="Chauhan A."/>
            <person name="Layton A.C."/>
            <person name="Williams D.E."/>
            <person name="Smartt A.E."/>
            <person name="Ripp S."/>
            <person name="Karpinets T.V."/>
            <person name="Brown S.D."/>
            <person name="Sayler G.S."/>
        </authorList>
    </citation>
    <scope>NUCLEOTIDE SEQUENCE [LARGE SCALE GENOMIC DNA]</scope>
    <source>
        <strain evidence="12 13">HK44</strain>
    </source>
</reference>
<dbReference type="HOGENOM" id="CLU_084761_1_1_6"/>
<evidence type="ECO:0000313" key="13">
    <source>
        <dbReference type="Proteomes" id="UP000022611"/>
    </source>
</evidence>
<evidence type="ECO:0000256" key="1">
    <source>
        <dbReference type="ARBA" id="ARBA00004377"/>
    </source>
</evidence>
<proteinExistence type="inferred from homology"/>
<dbReference type="eggNOG" id="COG4970">
    <property type="taxonomic scope" value="Bacteria"/>
</dbReference>
<dbReference type="Pfam" id="PF12019">
    <property type="entry name" value="GspH"/>
    <property type="match status" value="1"/>
</dbReference>
<evidence type="ECO:0000313" key="12">
    <source>
        <dbReference type="EMBL" id="EXF95282.1"/>
    </source>
</evidence>
<dbReference type="PATRIC" id="fig|1042209.11.peg.1979"/>
<dbReference type="AlphaFoldDB" id="A0A010TDG7"/>
<evidence type="ECO:0000256" key="3">
    <source>
        <dbReference type="ARBA" id="ARBA00022475"/>
    </source>
</evidence>
<dbReference type="Pfam" id="PF07963">
    <property type="entry name" value="N_methyl"/>
    <property type="match status" value="1"/>
</dbReference>
<dbReference type="EMBL" id="AFOY02000008">
    <property type="protein sequence ID" value="EXF95282.1"/>
    <property type="molecule type" value="Genomic_DNA"/>
</dbReference>
<comment type="caution">
    <text evidence="12">The sequence shown here is derived from an EMBL/GenBank/DDBJ whole genome shotgun (WGS) entry which is preliminary data.</text>
</comment>